<dbReference type="EMBL" id="CP037422">
    <property type="protein sequence ID" value="QDU11296.1"/>
    <property type="molecule type" value="Genomic_DNA"/>
</dbReference>
<evidence type="ECO:0000313" key="2">
    <source>
        <dbReference type="Proteomes" id="UP000318384"/>
    </source>
</evidence>
<dbReference type="Proteomes" id="UP000318384">
    <property type="component" value="Chromosome"/>
</dbReference>
<evidence type="ECO:0000313" key="1">
    <source>
        <dbReference type="EMBL" id="QDU11296.1"/>
    </source>
</evidence>
<dbReference type="AlphaFoldDB" id="A0A517X1B2"/>
<keyword evidence="2" id="KW-1185">Reference proteome</keyword>
<dbReference type="RefSeq" id="WP_145179112.1">
    <property type="nucleotide sequence ID" value="NZ_CP037422.1"/>
</dbReference>
<gene>
    <name evidence="1" type="ORF">V202x_47150</name>
</gene>
<name>A0A517X1B2_9PLAN</name>
<proteinExistence type="predicted"/>
<reference evidence="1 2" key="1">
    <citation type="submission" date="2019-03" db="EMBL/GenBank/DDBJ databases">
        <title>Deep-cultivation of Planctomycetes and their phenomic and genomic characterization uncovers novel biology.</title>
        <authorList>
            <person name="Wiegand S."/>
            <person name="Jogler M."/>
            <person name="Boedeker C."/>
            <person name="Pinto D."/>
            <person name="Vollmers J."/>
            <person name="Rivas-Marin E."/>
            <person name="Kohn T."/>
            <person name="Peeters S.H."/>
            <person name="Heuer A."/>
            <person name="Rast P."/>
            <person name="Oberbeckmann S."/>
            <person name="Bunk B."/>
            <person name="Jeske O."/>
            <person name="Meyerdierks A."/>
            <person name="Storesund J.E."/>
            <person name="Kallscheuer N."/>
            <person name="Luecker S."/>
            <person name="Lage O.M."/>
            <person name="Pohl T."/>
            <person name="Merkel B.J."/>
            <person name="Hornburger P."/>
            <person name="Mueller R.-W."/>
            <person name="Bruemmer F."/>
            <person name="Labrenz M."/>
            <person name="Spormann A.M."/>
            <person name="Op den Camp H."/>
            <person name="Overmann J."/>
            <person name="Amann R."/>
            <person name="Jetten M.S.M."/>
            <person name="Mascher T."/>
            <person name="Medema M.H."/>
            <person name="Devos D.P."/>
            <person name="Kaster A.-K."/>
            <person name="Ovreas L."/>
            <person name="Rohde M."/>
            <person name="Galperin M.Y."/>
            <person name="Jogler C."/>
        </authorList>
    </citation>
    <scope>NUCLEOTIDE SEQUENCE [LARGE SCALE GENOMIC DNA]</scope>
    <source>
        <strain evidence="1 2">V202</strain>
    </source>
</reference>
<organism evidence="1 2">
    <name type="scientific">Gimesia aquarii</name>
    <dbReference type="NCBI Taxonomy" id="2527964"/>
    <lineage>
        <taxon>Bacteria</taxon>
        <taxon>Pseudomonadati</taxon>
        <taxon>Planctomycetota</taxon>
        <taxon>Planctomycetia</taxon>
        <taxon>Planctomycetales</taxon>
        <taxon>Planctomycetaceae</taxon>
        <taxon>Gimesia</taxon>
    </lineage>
</organism>
<sequence length="128" mass="14247">MQRRNFIQVGFAALAALFTKRSSKAKPKAFVDPRRGSGIGTMPQSPYLPWKSAESKTTWKVGDSMVVALKSYHPKEWQIDSVSVIFLPDADGYCTLASSSGELCQTDWSEVEWYVNLDDLISTLPALQ</sequence>
<protein>
    <submittedName>
        <fullName evidence="1">Uncharacterized protein</fullName>
    </submittedName>
</protein>
<accession>A0A517X1B2</accession>